<proteinExistence type="predicted"/>
<dbReference type="Proteomes" id="UP000182486">
    <property type="component" value="Unassembled WGS sequence"/>
</dbReference>
<evidence type="ECO:0000313" key="1">
    <source>
        <dbReference type="EMBL" id="OJF15385.1"/>
    </source>
</evidence>
<dbReference type="RefSeq" id="WP_071803473.1">
    <property type="nucleotide sequence ID" value="NZ_MEIA01000056.1"/>
</dbReference>
<dbReference type="InterPro" id="IPR013783">
    <property type="entry name" value="Ig-like_fold"/>
</dbReference>
<evidence type="ECO:0008006" key="3">
    <source>
        <dbReference type="Google" id="ProtNLM"/>
    </source>
</evidence>
<reference evidence="1 2" key="1">
    <citation type="submission" date="2016-09" db="EMBL/GenBank/DDBJ databases">
        <title>Couchioplanes caeruleus draft genome sequence.</title>
        <authorList>
            <person name="Sheehan J."/>
            <person name="Caffrey P."/>
        </authorList>
    </citation>
    <scope>NUCLEOTIDE SEQUENCE [LARGE SCALE GENOMIC DNA]</scope>
    <source>
        <strain evidence="1 2">DSM 43634</strain>
    </source>
</reference>
<gene>
    <name evidence="1" type="ORF">BG844_04600</name>
</gene>
<dbReference type="Gene3D" id="2.60.120.260">
    <property type="entry name" value="Galactose-binding domain-like"/>
    <property type="match status" value="1"/>
</dbReference>
<dbReference type="EMBL" id="MEIA01000056">
    <property type="protein sequence ID" value="OJF15385.1"/>
    <property type="molecule type" value="Genomic_DNA"/>
</dbReference>
<evidence type="ECO:0000313" key="2">
    <source>
        <dbReference type="Proteomes" id="UP000182486"/>
    </source>
</evidence>
<accession>A0A1K0FRG7</accession>
<name>A0A1K0FRG7_9ACTN</name>
<keyword evidence="2" id="KW-1185">Reference proteome</keyword>
<organism evidence="1 2">
    <name type="scientific">Couchioplanes caeruleus subsp. caeruleus</name>
    <dbReference type="NCBI Taxonomy" id="56427"/>
    <lineage>
        <taxon>Bacteria</taxon>
        <taxon>Bacillati</taxon>
        <taxon>Actinomycetota</taxon>
        <taxon>Actinomycetes</taxon>
        <taxon>Micromonosporales</taxon>
        <taxon>Micromonosporaceae</taxon>
        <taxon>Couchioplanes</taxon>
    </lineage>
</organism>
<protein>
    <recommendedName>
        <fullName evidence="3">Fibronectin type-III domain-containing protein</fullName>
    </recommendedName>
</protein>
<sequence>MGNYNPDLPHVVGMQWAPLVADQVMLDPATEVGYTFRSATNWKELQVGPDRVRVLVQPPPGQPRQKHVSVNLYNDGAATATGPIRKLVIPCTSGAAVTGAALGGGAGTYQAAVHNPSDAGHVTLTGPNAGARFWFAVTAGHIVAALQYRRILDVTVLYAVTGPFETVPAALTVGLERPAANLNWVMDDTVTGPASPQAGVSVRRAPLGELNPWWSPTNSPASIASRLPFKAIGTPFAPTPTTGLDALAGAGGANINVRLSTSGTVPGGAVFQIHHVALEVTFCEESRIAAGGLDISGGAAQADGGYFFDVPIRQLHNFGFPVSLARGAKYALTVTQAFAGALSLTSPVPVVLNRLGTVGPDPNHEGIVLRKTLREGTAPTREPSPLMPAMVLMGPNGTVETGSHAYTAQAVGTCHQQYALSANSQVLTDAVPGTYVWAVFYARHTPGTVDPLTVAQADLHDESAAVGPSGQISVADFDQLPEVANGWKKVTVRLEPPVILTGDDSPLRFRFSSAGDASAPWQVLGADSNPAAQVSSPASRASFNGESDFARLDNQPDTSADLALSLVRDMDPVTGLTVTSQVQDLAVVDADFCWPGDRVPTGIRYHRLRWDPINSSMVRGWAHYEVQRQDDMYGEAWEVIARVAEPHITSIDDYEARVGVTTRYRIRAVHRTGIGGPWTAPVTATIAAPGVTGRNVDSGVLIMTSNHRPAANLAYVMSWDRRSPEEFTFPEAGQVDLQAMYGRDYRVVMRPVERGGVEFARTVLVNAAAIPAGSLDAGFRQLRDLAWESVPYVCVRDELHHRWLSTVLVPSASVRRRPGRSHLQLAQLTVVEVTSTPAPLDGGPAPCEGLRPEGTQIAKATATTTADTFSSRVGADGFDRQVPAGGWGATQMPGQPWQLLQGAAAALSVSDGAGLIQVVEVTNRNPTFETDTAGWTAFGASAARSTVQAHEGAASLVLTPDGVSETARVQSEAVAGAAPGVDWRATAWVRCAVARPVILSINWFDAAGGYLGTSTGPPETVAANTWTRLTFTAATTIAGAARAAVNVVMTGTPPAAHVLFIDEATIAREPATTRLVTAAPVLADVDIRVRFQVDQMPTGAAIQAGLIARDTSGGDYYRAMMAFRTDGQIGVSLERINAGVRTVLVAEQVQTTTDNTPLRYSPSQWITLRFQVRGQVLIAQAFTDAAPPMNAARAVDDTVTAAGRTGVRTVVLPGNTNWATAVRVDSFEVRSPLGDLDMRMLVRPTTEDVWRLSIEQLALHGRAITSHVEVDVNSLGMCAYLSERLSTEACASGEAMQLNPRQRRWVRCVYEQNIGGGQSRISFFTSLYGTTWAAAGSQTGPAVQASTDPGEFLITASEGVTLSRMQWRDGINGRLLASPDFETQPQGTTEFVDAQGNRWEIHGRGICATA</sequence>
<dbReference type="SUPFAM" id="SSF49785">
    <property type="entry name" value="Galactose-binding domain-like"/>
    <property type="match status" value="1"/>
</dbReference>
<dbReference type="Gene3D" id="2.60.40.10">
    <property type="entry name" value="Immunoglobulins"/>
    <property type="match status" value="1"/>
</dbReference>
<dbReference type="GO" id="GO:0005975">
    <property type="term" value="P:carbohydrate metabolic process"/>
    <property type="evidence" value="ECO:0007669"/>
    <property type="project" value="UniProtKB-ARBA"/>
</dbReference>
<comment type="caution">
    <text evidence="1">The sequence shown here is derived from an EMBL/GenBank/DDBJ whole genome shotgun (WGS) entry which is preliminary data.</text>
</comment>
<dbReference type="InterPro" id="IPR008979">
    <property type="entry name" value="Galactose-bd-like_sf"/>
</dbReference>